<dbReference type="PROSITE" id="PS50297">
    <property type="entry name" value="ANK_REP_REGION"/>
    <property type="match status" value="1"/>
</dbReference>
<dbReference type="SMART" id="SM00248">
    <property type="entry name" value="ANK"/>
    <property type="match status" value="3"/>
</dbReference>
<evidence type="ECO:0000313" key="5">
    <source>
        <dbReference type="Proteomes" id="UP000018769"/>
    </source>
</evidence>
<dbReference type="PANTHER" id="PTHR24180">
    <property type="entry name" value="CYCLIN-DEPENDENT KINASE INHIBITOR 2C-RELATED"/>
    <property type="match status" value="1"/>
</dbReference>
<dbReference type="Gene3D" id="1.25.40.20">
    <property type="entry name" value="Ankyrin repeat-containing domain"/>
    <property type="match status" value="2"/>
</dbReference>
<dbReference type="InterPro" id="IPR051637">
    <property type="entry name" value="Ank_repeat_dom-contain_49"/>
</dbReference>
<dbReference type="PANTHER" id="PTHR24180:SF45">
    <property type="entry name" value="POLY [ADP-RIBOSE] POLYMERASE TANKYRASE"/>
    <property type="match status" value="1"/>
</dbReference>
<dbReference type="KEGG" id="dpb:BABL1_gene_798"/>
<keyword evidence="1" id="KW-0677">Repeat</keyword>
<dbReference type="OrthoDB" id="754271at2"/>
<reference evidence="4 5" key="1">
    <citation type="journal article" date="2015" name="Biol. Direct">
        <title>Babela massiliensis, a representative of a widespread bacterial phylum with unusual adaptations to parasitism in amoebae.</title>
        <authorList>
            <person name="Pagnier I."/>
            <person name="Yutin N."/>
            <person name="Croce O."/>
            <person name="Makarova K.S."/>
            <person name="Wolf Y.I."/>
            <person name="Benamar S."/>
            <person name="Raoult D."/>
            <person name="Koonin E.V."/>
            <person name="La Scola B."/>
        </authorList>
    </citation>
    <scope>NUCLEOTIDE SEQUENCE [LARGE SCALE GENOMIC DNA]</scope>
    <source>
        <strain evidence="5">BABL1</strain>
    </source>
</reference>
<evidence type="ECO:0000313" key="4">
    <source>
        <dbReference type="EMBL" id="CDK31083.1"/>
    </source>
</evidence>
<organism evidence="4 5">
    <name type="scientific">Candidatus Babela massiliensis</name>
    <dbReference type="NCBI Taxonomy" id="673862"/>
    <lineage>
        <taxon>Bacteria</taxon>
        <taxon>Candidatus Babelota</taxon>
        <taxon>Candidatus Babeliae</taxon>
        <taxon>Candidatus Babeliales</taxon>
        <taxon>Candidatus Babeliaceae</taxon>
        <taxon>Candidatus Babela</taxon>
    </lineage>
</organism>
<feature type="repeat" description="ANK" evidence="3">
    <location>
        <begin position="76"/>
        <end position="108"/>
    </location>
</feature>
<name>V6DJL3_9BACT</name>
<dbReference type="Pfam" id="PF12796">
    <property type="entry name" value="Ank_2"/>
    <property type="match status" value="1"/>
</dbReference>
<dbReference type="InterPro" id="IPR036770">
    <property type="entry name" value="Ankyrin_rpt-contain_sf"/>
</dbReference>
<dbReference type="AlphaFoldDB" id="V6DJL3"/>
<dbReference type="Proteomes" id="UP000018769">
    <property type="component" value="Chromosome I"/>
</dbReference>
<dbReference type="EMBL" id="HG793133">
    <property type="protein sequence ID" value="CDK31083.1"/>
    <property type="molecule type" value="Genomic_DNA"/>
</dbReference>
<accession>V6DJL3</accession>
<proteinExistence type="predicted"/>
<dbReference type="SUPFAM" id="SSF48403">
    <property type="entry name" value="Ankyrin repeat"/>
    <property type="match status" value="1"/>
</dbReference>
<dbReference type="PROSITE" id="PS50088">
    <property type="entry name" value="ANK_REPEAT"/>
    <property type="match status" value="1"/>
</dbReference>
<evidence type="ECO:0000256" key="3">
    <source>
        <dbReference type="PROSITE-ProRule" id="PRU00023"/>
    </source>
</evidence>
<dbReference type="RefSeq" id="WP_023793101.1">
    <property type="nucleotide sequence ID" value="NC_023003.1"/>
</dbReference>
<dbReference type="STRING" id="673862.BABL1_gene_798"/>
<evidence type="ECO:0000256" key="2">
    <source>
        <dbReference type="ARBA" id="ARBA00023043"/>
    </source>
</evidence>
<sequence>MKYKVCLLSFLTVNMFTAIYCMVLDQKADSYLFKNELNLTLFHILDKSPELISKENLKVAIELIDQGADINLRNREGNTVLLLSVYKGYESIVKILIKNNADLDIKNNLGQTAQEIAVAKIHNLSDKDQKEIYFNINSLLINAIIIADQKLKKDVDQRAEEKSAIENFDKELIVLFFQESLRGFVNSYSDIFALYQDSFEKDWQQELMNIRCVCKKFNSVIQEYIKSLESLNKVKKERFEYLRDMIRSQNKLNQEELNLGLVKILEKLEATSNSSQQISQADLKEAVRLIISGADIKISNKYGNCGNATLIYATQSGYKEIVKTLIKLNINLENYIKDNDSETEILIKKETLTMARTVLLKCYDELSLSPEIFYEWDQLSL</sequence>
<keyword evidence="2 3" id="KW-0040">ANK repeat</keyword>
<protein>
    <submittedName>
        <fullName evidence="4">Ankyrin repeats containing protein</fullName>
    </submittedName>
</protein>
<gene>
    <name evidence="4" type="ORF">BABL1_gene_798</name>
</gene>
<keyword evidence="5" id="KW-1185">Reference proteome</keyword>
<evidence type="ECO:0000256" key="1">
    <source>
        <dbReference type="ARBA" id="ARBA00022737"/>
    </source>
</evidence>
<dbReference type="HOGENOM" id="CLU_724983_0_0_7"/>
<dbReference type="InterPro" id="IPR002110">
    <property type="entry name" value="Ankyrin_rpt"/>
</dbReference>